<dbReference type="Pfam" id="PF00145">
    <property type="entry name" value="DNA_methylase"/>
    <property type="match status" value="1"/>
</dbReference>
<gene>
    <name evidence="5" type="ORF">ASTO00021_LOCUS16778</name>
</gene>
<evidence type="ECO:0000313" key="5">
    <source>
        <dbReference type="EMBL" id="CAE0446787.1"/>
    </source>
</evidence>
<dbReference type="SUPFAM" id="SSF53335">
    <property type="entry name" value="S-adenosyl-L-methionine-dependent methyltransferases"/>
    <property type="match status" value="1"/>
</dbReference>
<evidence type="ECO:0000256" key="2">
    <source>
        <dbReference type="ARBA" id="ARBA00022679"/>
    </source>
</evidence>
<dbReference type="PROSITE" id="PS51679">
    <property type="entry name" value="SAM_MT_C5"/>
    <property type="match status" value="1"/>
</dbReference>
<dbReference type="GO" id="GO:0008168">
    <property type="term" value="F:methyltransferase activity"/>
    <property type="evidence" value="ECO:0007669"/>
    <property type="project" value="UniProtKB-KW"/>
</dbReference>
<keyword evidence="1 4" id="KW-0489">Methyltransferase</keyword>
<dbReference type="InterPro" id="IPR029063">
    <property type="entry name" value="SAM-dependent_MTases_sf"/>
</dbReference>
<comment type="similarity">
    <text evidence="4">Belongs to the class I-like SAM-binding methyltransferase superfamily. C5-methyltransferase family.</text>
</comment>
<sequence length="457" mass="52987">MVVVLEWFAGIGGFRQAYEDAVEHLNVESCKTNSFIAIESSAFLEEIYRFNWFSGGVDHIETNENMHIGDNKDEFKRLNIQNVKLAMIEELKAKVWTLSPPCQPFSTTKDAKRLCKADHRNDAFERVMDVLINLKERPEFIFLENVKGFYESQPYHKFIHVLKSLGYEWRQYILSPIQFQIPNQRSRFYMCIRRKKREEENKRFCGINFSQNSKQIFNRVDSQAYQGCITRYQVSDNISLDCSFLETIQPPYFQLDFENLPINELKNYLVSFENEKAPEALLLADKVLDKPFAKWLSYVGKNDKSTYCFTSSYHKTVNKSSGSLLHIEISRGSDIPDVNVNDQTTKAGVKNPRAGDQEAGSIMDKIDLNHLKNKVRFFAPRELLNIFGFRSSFNFPSNIPLRQQYKAIGQSLNVIVVRAIIFETLWATVTKSEPTPGAATFFHCSDITELEHSRRFM</sequence>
<proteinExistence type="inferred from homology"/>
<dbReference type="PANTHER" id="PTHR46098">
    <property type="entry name" value="TRNA (CYTOSINE(38)-C(5))-METHYLTRANSFERASE"/>
    <property type="match status" value="1"/>
</dbReference>
<evidence type="ECO:0000256" key="1">
    <source>
        <dbReference type="ARBA" id="ARBA00022603"/>
    </source>
</evidence>
<dbReference type="AlphaFoldDB" id="A0A7S3PQ93"/>
<dbReference type="GO" id="GO:0032259">
    <property type="term" value="P:methylation"/>
    <property type="evidence" value="ECO:0007669"/>
    <property type="project" value="UniProtKB-KW"/>
</dbReference>
<evidence type="ECO:0008006" key="6">
    <source>
        <dbReference type="Google" id="ProtNLM"/>
    </source>
</evidence>
<dbReference type="PRINTS" id="PR00105">
    <property type="entry name" value="C5METTRFRASE"/>
</dbReference>
<dbReference type="EMBL" id="HBIN01021866">
    <property type="protein sequence ID" value="CAE0446787.1"/>
    <property type="molecule type" value="Transcribed_RNA"/>
</dbReference>
<dbReference type="Gene3D" id="3.90.120.10">
    <property type="entry name" value="DNA Methylase, subunit A, domain 2"/>
    <property type="match status" value="1"/>
</dbReference>
<reference evidence="5" key="1">
    <citation type="submission" date="2021-01" db="EMBL/GenBank/DDBJ databases">
        <authorList>
            <person name="Corre E."/>
            <person name="Pelletier E."/>
            <person name="Niang G."/>
            <person name="Scheremetjew M."/>
            <person name="Finn R."/>
            <person name="Kale V."/>
            <person name="Holt S."/>
            <person name="Cochrane G."/>
            <person name="Meng A."/>
            <person name="Brown T."/>
            <person name="Cohen L."/>
        </authorList>
    </citation>
    <scope>NUCLEOTIDE SEQUENCE</scope>
    <source>
        <strain evidence="5">GSBS06</strain>
    </source>
</reference>
<evidence type="ECO:0000256" key="3">
    <source>
        <dbReference type="ARBA" id="ARBA00022691"/>
    </source>
</evidence>
<keyword evidence="2 4" id="KW-0808">Transferase</keyword>
<protein>
    <recommendedName>
        <fullName evidence="6">DNA (cytosine-5-)-methyltransferase</fullName>
    </recommendedName>
</protein>
<evidence type="ECO:0000256" key="4">
    <source>
        <dbReference type="PROSITE-ProRule" id="PRU01016"/>
    </source>
</evidence>
<dbReference type="InterPro" id="IPR001525">
    <property type="entry name" value="C5_MeTfrase"/>
</dbReference>
<dbReference type="Gene3D" id="3.40.50.150">
    <property type="entry name" value="Vaccinia Virus protein VP39"/>
    <property type="match status" value="1"/>
</dbReference>
<organism evidence="5">
    <name type="scientific">Aplanochytrium stocchinoi</name>
    <dbReference type="NCBI Taxonomy" id="215587"/>
    <lineage>
        <taxon>Eukaryota</taxon>
        <taxon>Sar</taxon>
        <taxon>Stramenopiles</taxon>
        <taxon>Bigyra</taxon>
        <taxon>Labyrinthulomycetes</taxon>
        <taxon>Thraustochytrida</taxon>
        <taxon>Thraustochytriidae</taxon>
        <taxon>Aplanochytrium</taxon>
    </lineage>
</organism>
<name>A0A7S3PQ93_9STRA</name>
<accession>A0A7S3PQ93</accession>
<dbReference type="PANTHER" id="PTHR46098:SF1">
    <property type="entry name" value="TRNA (CYTOSINE(38)-C(5))-METHYLTRANSFERASE"/>
    <property type="match status" value="1"/>
</dbReference>
<feature type="active site" evidence="4">
    <location>
        <position position="102"/>
    </location>
</feature>
<keyword evidence="3 4" id="KW-0949">S-adenosyl-L-methionine</keyword>
<dbReference type="InterPro" id="IPR050750">
    <property type="entry name" value="C5-MTase"/>
</dbReference>